<keyword evidence="2" id="KW-1185">Reference proteome</keyword>
<dbReference type="EMBL" id="JABRWO010000005">
    <property type="protein sequence ID" value="MBA2115027.1"/>
    <property type="molecule type" value="Genomic_DNA"/>
</dbReference>
<gene>
    <name evidence="1" type="ORF">HOV93_21990</name>
</gene>
<dbReference type="AlphaFoldDB" id="A0A7V9A757"/>
<dbReference type="RefSeq" id="WP_207396479.1">
    <property type="nucleotide sequence ID" value="NZ_JABRWO010000005.1"/>
</dbReference>
<reference evidence="1 2" key="1">
    <citation type="submission" date="2020-05" db="EMBL/GenBank/DDBJ databases">
        <title>Bremerella alba sp. nov., a novel planctomycete isolated from the surface of the macroalga Fucus spiralis.</title>
        <authorList>
            <person name="Godinho O."/>
            <person name="Botelho R."/>
            <person name="Albuquerque L."/>
            <person name="Wiegand S."/>
            <person name="Da Costa M.S."/>
            <person name="Lobo-Da-Cunha A."/>
            <person name="Jogler C."/>
            <person name="Lage O.M."/>
        </authorList>
    </citation>
    <scope>NUCLEOTIDE SEQUENCE [LARGE SCALE GENOMIC DNA]</scope>
    <source>
        <strain evidence="1 2">FF15</strain>
    </source>
</reference>
<evidence type="ECO:0000313" key="2">
    <source>
        <dbReference type="Proteomes" id="UP000551616"/>
    </source>
</evidence>
<name>A0A7V9A757_9BACT</name>
<organism evidence="1 2">
    <name type="scientific">Bremerella alba</name>
    <dbReference type="NCBI Taxonomy" id="980252"/>
    <lineage>
        <taxon>Bacteria</taxon>
        <taxon>Pseudomonadati</taxon>
        <taxon>Planctomycetota</taxon>
        <taxon>Planctomycetia</taxon>
        <taxon>Pirellulales</taxon>
        <taxon>Pirellulaceae</taxon>
        <taxon>Bremerella</taxon>
    </lineage>
</organism>
<dbReference type="Proteomes" id="UP000551616">
    <property type="component" value="Unassembled WGS sequence"/>
</dbReference>
<accession>A0A7V9A757</accession>
<evidence type="ECO:0000313" key="1">
    <source>
        <dbReference type="EMBL" id="MBA2115027.1"/>
    </source>
</evidence>
<protein>
    <submittedName>
        <fullName evidence="1">Uncharacterized protein</fullName>
    </submittedName>
</protein>
<proteinExistence type="predicted"/>
<sequence length="56" mass="6721">MARKTKQRRQSHGSAWHWKQTDCWYYTLPGTKKRIALFDEQGERIRGKENKEAAEI</sequence>
<comment type="caution">
    <text evidence="1">The sequence shown here is derived from an EMBL/GenBank/DDBJ whole genome shotgun (WGS) entry which is preliminary data.</text>
</comment>